<dbReference type="InterPro" id="IPR004821">
    <property type="entry name" value="Cyt_trans-like"/>
</dbReference>
<evidence type="ECO:0000256" key="2">
    <source>
        <dbReference type="ARBA" id="ARBA00010101"/>
    </source>
</evidence>
<evidence type="ECO:0000256" key="4">
    <source>
        <dbReference type="ARBA" id="ARBA00022679"/>
    </source>
</evidence>
<dbReference type="KEGG" id="ncc:104950017"/>
<organism evidence="13 14">
    <name type="scientific">Notothenia coriiceps</name>
    <name type="common">black rockcod</name>
    <dbReference type="NCBI Taxonomy" id="8208"/>
    <lineage>
        <taxon>Eukaryota</taxon>
        <taxon>Metazoa</taxon>
        <taxon>Chordata</taxon>
        <taxon>Craniata</taxon>
        <taxon>Vertebrata</taxon>
        <taxon>Euteleostomi</taxon>
        <taxon>Actinopterygii</taxon>
        <taxon>Neopterygii</taxon>
        <taxon>Teleostei</taxon>
        <taxon>Neoteleostei</taxon>
        <taxon>Acanthomorphata</taxon>
        <taxon>Eupercaria</taxon>
        <taxon>Perciformes</taxon>
        <taxon>Notothenioidei</taxon>
        <taxon>Nototheniidae</taxon>
        <taxon>Notothenia</taxon>
    </lineage>
</organism>
<evidence type="ECO:0000256" key="1">
    <source>
        <dbReference type="ARBA" id="ARBA00005189"/>
    </source>
</evidence>
<keyword evidence="6" id="KW-0443">Lipid metabolism</keyword>
<comment type="similarity">
    <text evidence="2">Belongs to the cytidylyltransferase family.</text>
</comment>
<keyword evidence="5" id="KW-0548">Nucleotidyltransferase</keyword>
<evidence type="ECO:0000256" key="3">
    <source>
        <dbReference type="ARBA" id="ARBA00022516"/>
    </source>
</evidence>
<dbReference type="GO" id="GO:0005737">
    <property type="term" value="C:cytoplasm"/>
    <property type="evidence" value="ECO:0007669"/>
    <property type="project" value="TreeGrafter"/>
</dbReference>
<evidence type="ECO:0000313" key="14">
    <source>
        <dbReference type="RefSeq" id="XP_010774762.1"/>
    </source>
</evidence>
<name>A0A6I9NDY0_9TELE</name>
<dbReference type="UniPathway" id="UPA00558">
    <property type="reaction ID" value="UER00742"/>
</dbReference>
<keyword evidence="13" id="KW-1185">Reference proteome</keyword>
<comment type="pathway">
    <text evidence="1">Lipid metabolism.</text>
</comment>
<evidence type="ECO:0000256" key="10">
    <source>
        <dbReference type="ARBA" id="ARBA00024221"/>
    </source>
</evidence>
<keyword evidence="3" id="KW-0444">Lipid biosynthesis</keyword>
<dbReference type="InterPro" id="IPR044608">
    <property type="entry name" value="Ect1/PCYT2"/>
</dbReference>
<evidence type="ECO:0000313" key="13">
    <source>
        <dbReference type="Proteomes" id="UP000504611"/>
    </source>
</evidence>
<sequence>MVRAIKWVDEIVEGAPYVTTLETLDKYNCDSCVHGDDITLTVDGKDTYAEVKRLGRYRECRRTQGVSTTDLVGRMLLMTKTHHSNMVNYGGCECKLRSYSKQWFSTGGSRTRFEWVADV</sequence>
<dbReference type="GeneID" id="104950017"/>
<keyword evidence="7" id="KW-0594">Phospholipid biosynthesis</keyword>
<accession>A0A6I9NDY0</accession>
<evidence type="ECO:0000256" key="7">
    <source>
        <dbReference type="ARBA" id="ARBA00023209"/>
    </source>
</evidence>
<evidence type="ECO:0000256" key="11">
    <source>
        <dbReference type="ARBA" id="ARBA00031473"/>
    </source>
</evidence>
<keyword evidence="4" id="KW-0808">Transferase</keyword>
<evidence type="ECO:0000256" key="9">
    <source>
        <dbReference type="ARBA" id="ARBA00024191"/>
    </source>
</evidence>
<dbReference type="PANTHER" id="PTHR45780:SF2">
    <property type="entry name" value="ETHANOLAMINE-PHOSPHATE CYTIDYLYLTRANSFERASE"/>
    <property type="match status" value="1"/>
</dbReference>
<dbReference type="Proteomes" id="UP000504611">
    <property type="component" value="Unplaced"/>
</dbReference>
<keyword evidence="8" id="KW-1208">Phospholipid metabolism</keyword>
<dbReference type="RefSeq" id="XP_010774762.1">
    <property type="nucleotide sequence ID" value="XM_010776460.1"/>
</dbReference>
<evidence type="ECO:0000256" key="6">
    <source>
        <dbReference type="ARBA" id="ARBA00023098"/>
    </source>
</evidence>
<dbReference type="OrthoDB" id="40021at2759"/>
<dbReference type="GO" id="GO:0006646">
    <property type="term" value="P:phosphatidylethanolamine biosynthetic process"/>
    <property type="evidence" value="ECO:0007669"/>
    <property type="project" value="UniProtKB-UniPathway"/>
</dbReference>
<gene>
    <name evidence="14" type="primary">LOC104950017</name>
</gene>
<dbReference type="PANTHER" id="PTHR45780">
    <property type="entry name" value="ETHANOLAMINE-PHOSPHATE CYTIDYLYLTRANSFERASE"/>
    <property type="match status" value="1"/>
</dbReference>
<comment type="pathway">
    <text evidence="9">Phospholipid metabolism; phosphatidylethanolamine biosynthesis; phosphatidylethanolamine from ethanolamine: step 2/3.</text>
</comment>
<dbReference type="InterPro" id="IPR014729">
    <property type="entry name" value="Rossmann-like_a/b/a_fold"/>
</dbReference>
<dbReference type="GO" id="GO:0004306">
    <property type="term" value="F:ethanolamine-phosphate cytidylyltransferase activity"/>
    <property type="evidence" value="ECO:0007669"/>
    <property type="project" value="UniProtKB-EC"/>
</dbReference>
<dbReference type="Gene3D" id="3.40.50.620">
    <property type="entry name" value="HUPs"/>
    <property type="match status" value="1"/>
</dbReference>
<reference evidence="14" key="1">
    <citation type="submission" date="2025-08" db="UniProtKB">
        <authorList>
            <consortium name="RefSeq"/>
        </authorList>
    </citation>
    <scope>IDENTIFICATION</scope>
    <source>
        <tissue evidence="14">Muscle</tissue>
    </source>
</reference>
<evidence type="ECO:0000256" key="5">
    <source>
        <dbReference type="ARBA" id="ARBA00022695"/>
    </source>
</evidence>
<proteinExistence type="inferred from homology"/>
<dbReference type="Pfam" id="PF01467">
    <property type="entry name" value="CTP_transf_like"/>
    <property type="match status" value="1"/>
</dbReference>
<evidence type="ECO:0000259" key="12">
    <source>
        <dbReference type="Pfam" id="PF01467"/>
    </source>
</evidence>
<dbReference type="AlphaFoldDB" id="A0A6I9NDY0"/>
<dbReference type="SUPFAM" id="SSF52374">
    <property type="entry name" value="Nucleotidylyl transferase"/>
    <property type="match status" value="1"/>
</dbReference>
<protein>
    <recommendedName>
        <fullName evidence="10">ethanolamine-phosphate cytidylyltransferase</fullName>
        <ecNumber evidence="10">2.7.7.14</ecNumber>
    </recommendedName>
    <alternativeName>
        <fullName evidence="11">CTP:phosphoethanolamine cytidylyltransferase</fullName>
    </alternativeName>
</protein>
<dbReference type="EC" id="2.7.7.14" evidence="10"/>
<evidence type="ECO:0000256" key="8">
    <source>
        <dbReference type="ARBA" id="ARBA00023264"/>
    </source>
</evidence>
<feature type="domain" description="Cytidyltransferase-like" evidence="12">
    <location>
        <begin position="1"/>
        <end position="72"/>
    </location>
</feature>